<proteinExistence type="predicted"/>
<sequence length="166" mass="18808">MELQAGTGCLQWEYPSSCIGLGLEKLSVSSCRLKEAQTSREGEQGMDKNVCPLRGLSLEPLPGGGTPDTSHSHAPFAFENISVHSQFPIFNYDKFYADINSKLLKTVFHYWFFIPKVIYNYILSTNIKGNHLNEVLSTLTICLSQNEIVFKDFIKKWLFAEVMFCP</sequence>
<evidence type="ECO:0000313" key="2">
    <source>
        <dbReference type="Proteomes" id="UP000322234"/>
    </source>
</evidence>
<dbReference type="Proteomes" id="UP000322234">
    <property type="component" value="Unassembled WGS sequence"/>
</dbReference>
<accession>A0A6B0R3I6</accession>
<organism evidence="1 2">
    <name type="scientific">Bos mutus</name>
    <name type="common">wild yak</name>
    <dbReference type="NCBI Taxonomy" id="72004"/>
    <lineage>
        <taxon>Eukaryota</taxon>
        <taxon>Metazoa</taxon>
        <taxon>Chordata</taxon>
        <taxon>Craniata</taxon>
        <taxon>Vertebrata</taxon>
        <taxon>Euteleostomi</taxon>
        <taxon>Mammalia</taxon>
        <taxon>Eutheria</taxon>
        <taxon>Laurasiatheria</taxon>
        <taxon>Artiodactyla</taxon>
        <taxon>Ruminantia</taxon>
        <taxon>Pecora</taxon>
        <taxon>Bovidae</taxon>
        <taxon>Bovinae</taxon>
        <taxon>Bos</taxon>
    </lineage>
</organism>
<dbReference type="EMBL" id="VBQZ03000017">
    <property type="protein sequence ID" value="MXQ83517.1"/>
    <property type="molecule type" value="Genomic_DNA"/>
</dbReference>
<gene>
    <name evidence="1" type="ORF">E5288_WYG014626</name>
</gene>
<dbReference type="AlphaFoldDB" id="A0A6B0R3I6"/>
<protein>
    <submittedName>
        <fullName evidence="1">Uncharacterized protein</fullName>
    </submittedName>
</protein>
<reference evidence="1" key="1">
    <citation type="submission" date="2019-10" db="EMBL/GenBank/DDBJ databases">
        <title>The sequence and de novo assembly of the wild yak genome.</title>
        <authorList>
            <person name="Liu Y."/>
        </authorList>
    </citation>
    <scope>NUCLEOTIDE SEQUENCE [LARGE SCALE GENOMIC DNA]</scope>
    <source>
        <strain evidence="1">WY2019</strain>
    </source>
</reference>
<comment type="caution">
    <text evidence="1">The sequence shown here is derived from an EMBL/GenBank/DDBJ whole genome shotgun (WGS) entry which is preliminary data.</text>
</comment>
<evidence type="ECO:0000313" key="1">
    <source>
        <dbReference type="EMBL" id="MXQ83517.1"/>
    </source>
</evidence>
<keyword evidence="2" id="KW-1185">Reference proteome</keyword>
<name>A0A6B0R3I6_9CETA</name>